<protein>
    <submittedName>
        <fullName evidence="2">U32 family peptidase</fullName>
    </submittedName>
</protein>
<proteinExistence type="predicted"/>
<dbReference type="PANTHER" id="PTHR30217:SF10">
    <property type="entry name" value="23S RRNA 5-HYDROXYCYTIDINE C2501 SYNTHASE"/>
    <property type="match status" value="1"/>
</dbReference>
<dbReference type="Pfam" id="PF12392">
    <property type="entry name" value="DUF3656"/>
    <property type="match status" value="1"/>
</dbReference>
<evidence type="ECO:0000313" key="2">
    <source>
        <dbReference type="EMBL" id="HIX44777.1"/>
    </source>
</evidence>
<dbReference type="PROSITE" id="PS01276">
    <property type="entry name" value="PEPTIDASE_U32"/>
    <property type="match status" value="1"/>
</dbReference>
<dbReference type="InterPro" id="IPR051454">
    <property type="entry name" value="RNA/ubiquinone_mod_enzymes"/>
</dbReference>
<comment type="caution">
    <text evidence="2">The sequence shown here is derived from an EMBL/GenBank/DDBJ whole genome shotgun (WGS) entry which is preliminary data.</text>
</comment>
<organism evidence="2 3">
    <name type="scientific">Candidatus Barnesiella excrementipullorum</name>
    <dbReference type="NCBI Taxonomy" id="2838479"/>
    <lineage>
        <taxon>Bacteria</taxon>
        <taxon>Pseudomonadati</taxon>
        <taxon>Bacteroidota</taxon>
        <taxon>Bacteroidia</taxon>
        <taxon>Bacteroidales</taxon>
        <taxon>Barnesiellaceae</taxon>
        <taxon>Barnesiella</taxon>
    </lineage>
</organism>
<dbReference type="InterPro" id="IPR020988">
    <property type="entry name" value="Pept_U32_collagenase"/>
</dbReference>
<evidence type="ECO:0000259" key="1">
    <source>
        <dbReference type="Pfam" id="PF12392"/>
    </source>
</evidence>
<feature type="domain" description="Peptidase U32 collagenase" evidence="1">
    <location>
        <begin position="384"/>
        <end position="495"/>
    </location>
</feature>
<evidence type="ECO:0000313" key="3">
    <source>
        <dbReference type="Proteomes" id="UP000824246"/>
    </source>
</evidence>
<reference evidence="2" key="2">
    <citation type="submission" date="2021-04" db="EMBL/GenBank/DDBJ databases">
        <authorList>
            <person name="Gilroy R."/>
        </authorList>
    </citation>
    <scope>NUCLEOTIDE SEQUENCE</scope>
    <source>
        <strain evidence="2">ChiHjej12B11-16260</strain>
    </source>
</reference>
<accession>A0A9D1VR33</accession>
<sequence length="608" mass="67682">MSQPRAIELLSPAKDATTGREAILHGADAVYIGAPRFGARAAAGCSIEEIARLCDFAHPYNARIYAALNTILYDHELAEAEQIAWQLYRAGVDALIVQDMALLQLDLPPIALHASTQCDNRTPEKVKFLADAGFSQVVLARELSLKEIEAIAATTDVALEAFVHGALCVSYSGQCYLSAATTGRSANRGECAQCCRLPYTLTDATGKVIARDRHLLSLKDLNLSDSIEKLLDAGISSLKIEGRLKETAYVKNVTAYYRAQIDKILARRPHEYRRASDGVSEITFTPNPRKSFNRGFTTYFLNRQPEEPIIQAATPKSMGEPVGKVTAVTDSRTFRYDGTVALHNGDGLCYIDANGNFSGFRLNRAEGRQLYAASPQKLTPGIQLFRNSDIRFNTELARPTARRTIAVTLRFYELPTGFAIDISDGNTLTTHRCDTAKTPARAPQRERIKAELSKLGNTPFVATQVTVETSCDYFIPMSQLTEWRRTAISWFQTARRLAYRAPRRHTARTHNDVLSAQLDYRANVANATARDFYTAHGAQHIEPAFEITPVEEAELMRTRHCIRRYLGACLRTPQGKRLQGPLYLTYGNTRLGLHFDCQHCEMVIKKQP</sequence>
<dbReference type="Pfam" id="PF01136">
    <property type="entry name" value="Peptidase_U32"/>
    <property type="match status" value="1"/>
</dbReference>
<dbReference type="EMBL" id="DXFB01000026">
    <property type="protein sequence ID" value="HIX44777.1"/>
    <property type="molecule type" value="Genomic_DNA"/>
</dbReference>
<gene>
    <name evidence="2" type="ORF">H9982_01010</name>
</gene>
<dbReference type="Proteomes" id="UP000824246">
    <property type="component" value="Unassembled WGS sequence"/>
</dbReference>
<dbReference type="AlphaFoldDB" id="A0A9D1VR33"/>
<name>A0A9D1VR33_9BACT</name>
<dbReference type="InterPro" id="IPR001539">
    <property type="entry name" value="Peptidase_U32"/>
</dbReference>
<reference evidence="2" key="1">
    <citation type="journal article" date="2021" name="PeerJ">
        <title>Extensive microbial diversity within the chicken gut microbiome revealed by metagenomics and culture.</title>
        <authorList>
            <person name="Gilroy R."/>
            <person name="Ravi A."/>
            <person name="Getino M."/>
            <person name="Pursley I."/>
            <person name="Horton D.L."/>
            <person name="Alikhan N.F."/>
            <person name="Baker D."/>
            <person name="Gharbi K."/>
            <person name="Hall N."/>
            <person name="Watson M."/>
            <person name="Adriaenssens E.M."/>
            <person name="Foster-Nyarko E."/>
            <person name="Jarju S."/>
            <person name="Secka A."/>
            <person name="Antonio M."/>
            <person name="Oren A."/>
            <person name="Chaudhuri R.R."/>
            <person name="La Ragione R."/>
            <person name="Hildebrand F."/>
            <person name="Pallen M.J."/>
        </authorList>
    </citation>
    <scope>NUCLEOTIDE SEQUENCE</scope>
    <source>
        <strain evidence="2">ChiHjej12B11-16260</strain>
    </source>
</reference>
<dbReference type="PANTHER" id="PTHR30217">
    <property type="entry name" value="PEPTIDASE U32 FAMILY"/>
    <property type="match status" value="1"/>
</dbReference>